<gene>
    <name evidence="1" type="ORF">JAO78_009740</name>
</gene>
<dbReference type="Pfam" id="PF07963">
    <property type="entry name" value="N_methyl"/>
    <property type="match status" value="1"/>
</dbReference>
<dbReference type="Pfam" id="PF16074">
    <property type="entry name" value="PilW"/>
    <property type="match status" value="1"/>
</dbReference>
<reference evidence="1 2" key="1">
    <citation type="submission" date="2021-10" db="EMBL/GenBank/DDBJ databases">
        <title>Alishewanella koreense sp. nov. isolated from seawater of southwestern coast in South Korea and the proposal for the reclassification of Rheinheimera perlucida and Rheinheimera tuosuensis as Arsukibacterium perlucida and Arsukibacterium tuosuensis.</title>
        <authorList>
            <person name="Kim K.H."/>
            <person name="Ruan W."/>
            <person name="Kim K.R."/>
            <person name="Baek J.H."/>
            <person name="Jeon C.O."/>
        </authorList>
    </citation>
    <scope>NUCLEOTIDE SEQUENCE [LARGE SCALE GENOMIC DNA]</scope>
    <source>
        <strain evidence="1 2">16-MA</strain>
    </source>
</reference>
<protein>
    <submittedName>
        <fullName evidence="1">PilW family protein</fullName>
    </submittedName>
</protein>
<dbReference type="PROSITE" id="PS00409">
    <property type="entry name" value="PROKAR_NTER_METHYL"/>
    <property type="match status" value="1"/>
</dbReference>
<evidence type="ECO:0000313" key="1">
    <source>
        <dbReference type="EMBL" id="MCB5227094.1"/>
    </source>
</evidence>
<evidence type="ECO:0000313" key="2">
    <source>
        <dbReference type="Proteomes" id="UP000633814"/>
    </source>
</evidence>
<proteinExistence type="predicted"/>
<organism evidence="1 2">
    <name type="scientific">Alishewanella maricola</name>
    <dbReference type="NCBI Taxonomy" id="2795740"/>
    <lineage>
        <taxon>Bacteria</taxon>
        <taxon>Pseudomonadati</taxon>
        <taxon>Pseudomonadota</taxon>
        <taxon>Gammaproteobacteria</taxon>
        <taxon>Alteromonadales</taxon>
        <taxon>Alteromonadaceae</taxon>
        <taxon>Alishewanella</taxon>
    </lineage>
</organism>
<accession>A0ABS8C446</accession>
<name>A0ABS8C446_9ALTE</name>
<dbReference type="InterPro" id="IPR032092">
    <property type="entry name" value="PilW"/>
</dbReference>
<dbReference type="RefSeq" id="WP_226751154.1">
    <property type="nucleotide sequence ID" value="NZ_JAEINI020000005.1"/>
</dbReference>
<sequence>MIRREAGFSLVELLIAAALALMLLLLMLTTFTALNQSSTQTRQLAQLQQNGQLVLNLLHNELKNTGFWGGLPQQQLAEAATLPLPAGDCVAEGLDSGSFPMSGQSFLTLYAARATGGRQLGCLNNLIRDTEFLQLKRSIGLIVAPDEMRANRFYWQADWQQGRFVAVDAAQLNAGMLFPYQHLVFYLQQQNQNGQTIPVLMRKRLVRNAAGAASISTDSIIDGVERLHFEFMIDSDLDGRPNFSLASHQMTVEHWLQQQSRIVGLQYHVLLRSLEPDHHYNNTQQYQLGSIQFEAPGDAYRRLQLSGAVYFENAVLAEQ</sequence>
<keyword evidence="2" id="KW-1185">Reference proteome</keyword>
<dbReference type="InterPro" id="IPR012902">
    <property type="entry name" value="N_methyl_site"/>
</dbReference>
<dbReference type="Proteomes" id="UP000633814">
    <property type="component" value="Unassembled WGS sequence"/>
</dbReference>
<dbReference type="EMBL" id="JAEINI020000005">
    <property type="protein sequence ID" value="MCB5227094.1"/>
    <property type="molecule type" value="Genomic_DNA"/>
</dbReference>
<comment type="caution">
    <text evidence="1">The sequence shown here is derived from an EMBL/GenBank/DDBJ whole genome shotgun (WGS) entry which is preliminary data.</text>
</comment>